<sequence length="56" mass="5803">MDVQSLSIWWSLLTSTESSAAANRSSTGVTSSICRAISVPCSESSDSSLSSDSRSS</sequence>
<proteinExistence type="predicted"/>
<evidence type="ECO:0000313" key="1">
    <source>
        <dbReference type="EMBL" id="KAE8990029.1"/>
    </source>
</evidence>
<evidence type="ECO:0000313" key="2">
    <source>
        <dbReference type="Proteomes" id="UP000460718"/>
    </source>
</evidence>
<dbReference type="EMBL" id="QXFW01001488">
    <property type="protein sequence ID" value="KAE8990029.1"/>
    <property type="molecule type" value="Genomic_DNA"/>
</dbReference>
<dbReference type="AlphaFoldDB" id="A0A6A3J3Z9"/>
<gene>
    <name evidence="1" type="ORF">PF011_g18529</name>
</gene>
<organism evidence="1 2">
    <name type="scientific">Phytophthora fragariae</name>
    <dbReference type="NCBI Taxonomy" id="53985"/>
    <lineage>
        <taxon>Eukaryota</taxon>
        <taxon>Sar</taxon>
        <taxon>Stramenopiles</taxon>
        <taxon>Oomycota</taxon>
        <taxon>Peronosporomycetes</taxon>
        <taxon>Peronosporales</taxon>
        <taxon>Peronosporaceae</taxon>
        <taxon>Phytophthora</taxon>
    </lineage>
</organism>
<comment type="caution">
    <text evidence="1">The sequence shown here is derived from an EMBL/GenBank/DDBJ whole genome shotgun (WGS) entry which is preliminary data.</text>
</comment>
<reference evidence="1 2" key="1">
    <citation type="submission" date="2018-09" db="EMBL/GenBank/DDBJ databases">
        <title>Genomic investigation of the strawberry pathogen Phytophthora fragariae indicates pathogenicity is determined by transcriptional variation in three key races.</title>
        <authorList>
            <person name="Adams T.M."/>
            <person name="Armitage A.D."/>
            <person name="Sobczyk M.K."/>
            <person name="Bates H.J."/>
            <person name="Dunwell J.M."/>
            <person name="Nellist C.F."/>
            <person name="Harrison R.J."/>
        </authorList>
    </citation>
    <scope>NUCLEOTIDE SEQUENCE [LARGE SCALE GENOMIC DNA]</scope>
    <source>
        <strain evidence="1 2">SCRP245</strain>
    </source>
</reference>
<dbReference type="Proteomes" id="UP000460718">
    <property type="component" value="Unassembled WGS sequence"/>
</dbReference>
<accession>A0A6A3J3Z9</accession>
<protein>
    <submittedName>
        <fullName evidence="1">Uncharacterized protein</fullName>
    </submittedName>
</protein>
<name>A0A6A3J3Z9_9STRA</name>